<comment type="catalytic activity">
    <reaction evidence="8">
        <text>Fe(2+)(in) = Fe(2+)(out)</text>
        <dbReference type="Rhea" id="RHEA:28486"/>
        <dbReference type="ChEBI" id="CHEBI:29033"/>
    </reaction>
    <physiologicalReaction direction="left-to-right" evidence="8">
        <dbReference type="Rhea" id="RHEA:28487"/>
    </physiologicalReaction>
</comment>
<keyword evidence="3" id="KW-0408">Iron</keyword>
<comment type="caution">
    <text evidence="9">Lacks conserved residue(s) required for the propagation of feature annotation.</text>
</comment>
<dbReference type="GO" id="GO:0005774">
    <property type="term" value="C:vacuolar membrane"/>
    <property type="evidence" value="ECO:0007669"/>
    <property type="project" value="UniProtKB-SubCell"/>
</dbReference>
<comment type="similarity">
    <text evidence="2 9">Belongs to the CCC1 family.</text>
</comment>
<feature type="transmembrane region" description="Helical" evidence="9">
    <location>
        <begin position="263"/>
        <end position="286"/>
    </location>
</feature>
<dbReference type="GO" id="GO:0140315">
    <property type="term" value="F:iron ion sequestering activity"/>
    <property type="evidence" value="ECO:0007669"/>
    <property type="project" value="UniProtKB-UniRule"/>
</dbReference>
<feature type="compositionally biased region" description="Basic and acidic residues" evidence="10">
    <location>
        <begin position="38"/>
        <end position="52"/>
    </location>
</feature>
<keyword evidence="7 9" id="KW-0472">Membrane</keyword>
<feature type="transmembrane region" description="Helical" evidence="9">
    <location>
        <begin position="233"/>
        <end position="251"/>
    </location>
</feature>
<proteinExistence type="inferred from homology"/>
<keyword evidence="6 9" id="KW-1133">Transmembrane helix</keyword>
<name>A0AAW1ML04_SAPOF</name>
<comment type="function">
    <text evidence="9">Vacuolar Fe(2+) uptake transporter.</text>
</comment>
<reference evidence="11" key="1">
    <citation type="submission" date="2024-03" db="EMBL/GenBank/DDBJ databases">
        <title>WGS assembly of Saponaria officinalis var. Norfolk2.</title>
        <authorList>
            <person name="Jenkins J."/>
            <person name="Shu S."/>
            <person name="Grimwood J."/>
            <person name="Barry K."/>
            <person name="Goodstein D."/>
            <person name="Schmutz J."/>
            <person name="Leebens-Mack J."/>
            <person name="Osbourn A."/>
        </authorList>
    </citation>
    <scope>NUCLEOTIDE SEQUENCE [LARGE SCALE GENOMIC DNA]</scope>
    <source>
        <strain evidence="11">JIC</strain>
    </source>
</reference>
<evidence type="ECO:0000256" key="3">
    <source>
        <dbReference type="ARBA" id="ARBA00022496"/>
    </source>
</evidence>
<sequence>MPANLRETNSDIDNTNLLLNNQEIIIDEENPTMFRRKKLEEKESKAQNDGPKHKPKPKSPTWKGEHAKSIVYGGLDAIVTCFSLISSISSGGKMSSVDVLVLGFANLMADGISMGFGDYVSSSTENKMVALEKDVTEWEVDNNGVSEMRSLVGRYRSLGMDPHDAATVVKIFSKYKNIMVEEEMMGQKGMLSSSEDDKPWKSGLVTFVSFLLFGSAPLLSFIILIPFTDNDNIKFIGACILSALALALLGLAKAKISGEGYGVSALVTLSNGAIAAATAYAIGWTLRNVAGLEEP</sequence>
<dbReference type="PANTHER" id="PTHR31851">
    <property type="entry name" value="FE(2+)/MN(2+) TRANSPORTER PCL1"/>
    <property type="match status" value="1"/>
</dbReference>
<evidence type="ECO:0000256" key="2">
    <source>
        <dbReference type="ARBA" id="ARBA00007049"/>
    </source>
</evidence>
<evidence type="ECO:0000256" key="4">
    <source>
        <dbReference type="ARBA" id="ARBA00022554"/>
    </source>
</evidence>
<keyword evidence="4 9" id="KW-0926">Vacuole</keyword>
<evidence type="ECO:0000256" key="8">
    <source>
        <dbReference type="ARBA" id="ARBA00044464"/>
    </source>
</evidence>
<keyword evidence="5 9" id="KW-0812">Transmembrane</keyword>
<keyword evidence="12" id="KW-1185">Reference proteome</keyword>
<dbReference type="AlphaFoldDB" id="A0AAW1ML04"/>
<comment type="subcellular location">
    <subcellularLocation>
        <location evidence="1 9">Vacuole membrane</location>
        <topology evidence="1 9">Multi-pass membrane protein</topology>
    </subcellularLocation>
</comment>
<evidence type="ECO:0000256" key="9">
    <source>
        <dbReference type="RuleBase" id="RU369115"/>
    </source>
</evidence>
<dbReference type="GO" id="GO:0030026">
    <property type="term" value="P:intracellular manganese ion homeostasis"/>
    <property type="evidence" value="ECO:0007669"/>
    <property type="project" value="InterPro"/>
</dbReference>
<comment type="caution">
    <text evidence="11">The sequence shown here is derived from an EMBL/GenBank/DDBJ whole genome shotgun (WGS) entry which is preliminary data.</text>
</comment>
<evidence type="ECO:0000313" key="11">
    <source>
        <dbReference type="EMBL" id="KAK9749314.1"/>
    </source>
</evidence>
<organism evidence="11 12">
    <name type="scientific">Saponaria officinalis</name>
    <name type="common">Common soapwort</name>
    <name type="synonym">Lychnis saponaria</name>
    <dbReference type="NCBI Taxonomy" id="3572"/>
    <lineage>
        <taxon>Eukaryota</taxon>
        <taxon>Viridiplantae</taxon>
        <taxon>Streptophyta</taxon>
        <taxon>Embryophyta</taxon>
        <taxon>Tracheophyta</taxon>
        <taxon>Spermatophyta</taxon>
        <taxon>Magnoliopsida</taxon>
        <taxon>eudicotyledons</taxon>
        <taxon>Gunneridae</taxon>
        <taxon>Pentapetalae</taxon>
        <taxon>Caryophyllales</taxon>
        <taxon>Caryophyllaceae</taxon>
        <taxon>Caryophylleae</taxon>
        <taxon>Saponaria</taxon>
    </lineage>
</organism>
<dbReference type="GO" id="GO:0005384">
    <property type="term" value="F:manganese ion transmembrane transporter activity"/>
    <property type="evidence" value="ECO:0007669"/>
    <property type="project" value="InterPro"/>
</dbReference>
<dbReference type="Proteomes" id="UP001443914">
    <property type="component" value="Unassembled WGS sequence"/>
</dbReference>
<accession>A0AAW1ML04</accession>
<keyword evidence="3" id="KW-0410">Iron transport</keyword>
<feature type="region of interest" description="Disordered" evidence="10">
    <location>
        <begin position="30"/>
        <end position="65"/>
    </location>
</feature>
<evidence type="ECO:0000256" key="7">
    <source>
        <dbReference type="ARBA" id="ARBA00023136"/>
    </source>
</evidence>
<evidence type="ECO:0000256" key="10">
    <source>
        <dbReference type="SAM" id="MobiDB-lite"/>
    </source>
</evidence>
<dbReference type="InterPro" id="IPR008217">
    <property type="entry name" value="Ccc1_fam"/>
</dbReference>
<dbReference type="EMBL" id="JBDFQZ010000002">
    <property type="protein sequence ID" value="KAK9749314.1"/>
    <property type="molecule type" value="Genomic_DNA"/>
</dbReference>
<keyword evidence="9" id="KW-0406">Ion transport</keyword>
<evidence type="ECO:0000313" key="12">
    <source>
        <dbReference type="Proteomes" id="UP001443914"/>
    </source>
</evidence>
<evidence type="ECO:0000256" key="1">
    <source>
        <dbReference type="ARBA" id="ARBA00004128"/>
    </source>
</evidence>
<feature type="transmembrane region" description="Helical" evidence="9">
    <location>
        <begin position="204"/>
        <end position="227"/>
    </location>
</feature>
<dbReference type="Pfam" id="PF01988">
    <property type="entry name" value="VIT1"/>
    <property type="match status" value="1"/>
</dbReference>
<dbReference type="GO" id="GO:0005381">
    <property type="term" value="F:iron ion transmembrane transporter activity"/>
    <property type="evidence" value="ECO:0007669"/>
    <property type="project" value="UniProtKB-UniRule"/>
</dbReference>
<evidence type="ECO:0000256" key="5">
    <source>
        <dbReference type="ARBA" id="ARBA00022692"/>
    </source>
</evidence>
<keyword evidence="9" id="KW-0813">Transport</keyword>
<gene>
    <name evidence="11" type="ORF">RND81_02G117400</name>
</gene>
<evidence type="ECO:0000256" key="6">
    <source>
        <dbReference type="ARBA" id="ARBA00022989"/>
    </source>
</evidence>
<protein>
    <recommendedName>
        <fullName evidence="9">Vacuolar iron transporter</fullName>
    </recommendedName>
</protein>